<keyword evidence="3" id="KW-0949">S-adenosyl-L-methionine</keyword>
<dbReference type="AlphaFoldDB" id="A0A066S0F2"/>
<dbReference type="EMBL" id="JMIB01000002">
    <property type="protein sequence ID" value="KDM93427.1"/>
    <property type="molecule type" value="Genomic_DNA"/>
</dbReference>
<name>A0A066S0F2_9GAMM</name>
<reference evidence="5 6" key="1">
    <citation type="submission" date="2014-04" db="EMBL/GenBank/DDBJ databases">
        <title>Draft genome sequence of Photobacterium halotolerans S2753: a solonamide, ngercheumicin and holomycin producer.</title>
        <authorList>
            <person name="Machado H.R."/>
            <person name="Gram L."/>
        </authorList>
    </citation>
    <scope>NUCLEOTIDE SEQUENCE [LARGE SCALE GENOMIC DNA]</scope>
    <source>
        <strain evidence="5 6">S2753</strain>
    </source>
</reference>
<dbReference type="STRING" id="1654360.EA58_00750"/>
<evidence type="ECO:0000313" key="5">
    <source>
        <dbReference type="EMBL" id="KDM93427.1"/>
    </source>
</evidence>
<dbReference type="InterPro" id="IPR029063">
    <property type="entry name" value="SAM-dependent_MTases_sf"/>
</dbReference>
<keyword evidence="1 5" id="KW-0489">Methyltransferase</keyword>
<accession>A0A066S0F2</accession>
<dbReference type="PROSITE" id="PS51682">
    <property type="entry name" value="SAM_OMT_I"/>
    <property type="match status" value="1"/>
</dbReference>
<keyword evidence="6" id="KW-1185">Reference proteome</keyword>
<dbReference type="RefSeq" id="WP_036747714.1">
    <property type="nucleotide sequence ID" value="NZ_JAGSGC010000001.1"/>
</dbReference>
<evidence type="ECO:0000256" key="4">
    <source>
        <dbReference type="SAM" id="Coils"/>
    </source>
</evidence>
<evidence type="ECO:0000256" key="3">
    <source>
        <dbReference type="ARBA" id="ARBA00022691"/>
    </source>
</evidence>
<sequence>MPLEELLQELEALGVQHDATENEKSKKLLNITRDTGEFLAVLVKSAKAEQILEIGTSNGYSTLWLASAIPESGKVVTVEKLSDKAEMAAENFVRAELQDRIVQVQADAEDFIRDSQQIFDFIFLDADRTAYLSYIDVLLSKLSSGGVLVCDNAISHRHELEDFMAYLSNKDTLTSCLLPVGKGEFVVHKA</sequence>
<dbReference type="PANTHER" id="PTHR43167:SF1">
    <property type="entry name" value="PUTATIVE (AFU_ORTHOLOGUE AFUA_6G01830)-RELATED"/>
    <property type="match status" value="1"/>
</dbReference>
<dbReference type="Gene3D" id="3.40.50.150">
    <property type="entry name" value="Vaccinia Virus protein VP39"/>
    <property type="match status" value="1"/>
</dbReference>
<organism evidence="5 6">
    <name type="scientific">Photobacterium galatheae</name>
    <dbReference type="NCBI Taxonomy" id="1654360"/>
    <lineage>
        <taxon>Bacteria</taxon>
        <taxon>Pseudomonadati</taxon>
        <taxon>Pseudomonadota</taxon>
        <taxon>Gammaproteobacteria</taxon>
        <taxon>Vibrionales</taxon>
        <taxon>Vibrionaceae</taxon>
        <taxon>Photobacterium</taxon>
    </lineage>
</organism>
<dbReference type="GO" id="GO:0032259">
    <property type="term" value="P:methylation"/>
    <property type="evidence" value="ECO:0007669"/>
    <property type="project" value="UniProtKB-KW"/>
</dbReference>
<dbReference type="SUPFAM" id="SSF53335">
    <property type="entry name" value="S-adenosyl-L-methionine-dependent methyltransferases"/>
    <property type="match status" value="1"/>
</dbReference>
<dbReference type="OrthoDB" id="9799672at2"/>
<evidence type="ECO:0000256" key="1">
    <source>
        <dbReference type="ARBA" id="ARBA00022603"/>
    </source>
</evidence>
<dbReference type="PANTHER" id="PTHR43167">
    <property type="entry name" value="PUTATIVE (AFU_ORTHOLOGUE AFUA_6G01830)-RELATED"/>
    <property type="match status" value="1"/>
</dbReference>
<dbReference type="InterPro" id="IPR002935">
    <property type="entry name" value="SAM_O-MeTrfase"/>
</dbReference>
<dbReference type="Pfam" id="PF01596">
    <property type="entry name" value="Methyltransf_3"/>
    <property type="match status" value="1"/>
</dbReference>
<dbReference type="GO" id="GO:0008171">
    <property type="term" value="F:O-methyltransferase activity"/>
    <property type="evidence" value="ECO:0007669"/>
    <property type="project" value="InterPro"/>
</dbReference>
<protein>
    <submittedName>
        <fullName evidence="5">Methyltransferase</fullName>
    </submittedName>
</protein>
<evidence type="ECO:0000256" key="2">
    <source>
        <dbReference type="ARBA" id="ARBA00022679"/>
    </source>
</evidence>
<feature type="coiled-coil region" evidence="4">
    <location>
        <begin position="78"/>
        <end position="114"/>
    </location>
</feature>
<proteinExistence type="predicted"/>
<gene>
    <name evidence="5" type="ORF">EA58_00750</name>
</gene>
<dbReference type="CDD" id="cd02440">
    <property type="entry name" value="AdoMet_MTases"/>
    <property type="match status" value="1"/>
</dbReference>
<keyword evidence="2 5" id="KW-0808">Transferase</keyword>
<dbReference type="Proteomes" id="UP000027192">
    <property type="component" value="Unassembled WGS sequence"/>
</dbReference>
<comment type="caution">
    <text evidence="5">The sequence shown here is derived from an EMBL/GenBank/DDBJ whole genome shotgun (WGS) entry which is preliminary data.</text>
</comment>
<keyword evidence="4" id="KW-0175">Coiled coil</keyword>
<evidence type="ECO:0000313" key="6">
    <source>
        <dbReference type="Proteomes" id="UP000027192"/>
    </source>
</evidence>